<keyword evidence="1" id="KW-0812">Transmembrane</keyword>
<proteinExistence type="predicted"/>
<feature type="transmembrane region" description="Helical" evidence="1">
    <location>
        <begin position="38"/>
        <end position="67"/>
    </location>
</feature>
<dbReference type="AlphaFoldDB" id="A0A9P5K016"/>
<protein>
    <submittedName>
        <fullName evidence="2">Uncharacterized protein</fullName>
    </submittedName>
</protein>
<keyword evidence="1" id="KW-1133">Transmembrane helix</keyword>
<evidence type="ECO:0000313" key="3">
    <source>
        <dbReference type="Proteomes" id="UP000759537"/>
    </source>
</evidence>
<evidence type="ECO:0000256" key="1">
    <source>
        <dbReference type="SAM" id="Phobius"/>
    </source>
</evidence>
<keyword evidence="1" id="KW-0472">Membrane</keyword>
<sequence>MEAPIQTAPRASSHRVNACVVSHRNAGSYTHVVSGDSVISLIAFLLCEFVVVCSCCCCWVSDMVFVFRVVDGMVMVMGDRLRTSRDVGPAAPCYKCHRCAGRRERCCRKCGTGSRQEARFDYEDEGKSELVPARKERRSSVGDLRWVMKPVRGAREVRMGCQ</sequence>
<gene>
    <name evidence="2" type="ORF">DFH94DRAFT_767511</name>
</gene>
<dbReference type="EMBL" id="WHVB01000021">
    <property type="protein sequence ID" value="KAF8472244.1"/>
    <property type="molecule type" value="Genomic_DNA"/>
</dbReference>
<name>A0A9P5K016_9AGAM</name>
<dbReference type="Proteomes" id="UP000759537">
    <property type="component" value="Unassembled WGS sequence"/>
</dbReference>
<comment type="caution">
    <text evidence="2">The sequence shown here is derived from an EMBL/GenBank/DDBJ whole genome shotgun (WGS) entry which is preliminary data.</text>
</comment>
<evidence type="ECO:0000313" key="2">
    <source>
        <dbReference type="EMBL" id="KAF8472244.1"/>
    </source>
</evidence>
<keyword evidence="3" id="KW-1185">Reference proteome</keyword>
<accession>A0A9P5K016</accession>
<reference evidence="2" key="1">
    <citation type="submission" date="2019-10" db="EMBL/GenBank/DDBJ databases">
        <authorList>
            <consortium name="DOE Joint Genome Institute"/>
            <person name="Kuo A."/>
            <person name="Miyauchi S."/>
            <person name="Kiss E."/>
            <person name="Drula E."/>
            <person name="Kohler A."/>
            <person name="Sanchez-Garcia M."/>
            <person name="Andreopoulos B."/>
            <person name="Barry K.W."/>
            <person name="Bonito G."/>
            <person name="Buee M."/>
            <person name="Carver A."/>
            <person name="Chen C."/>
            <person name="Cichocki N."/>
            <person name="Clum A."/>
            <person name="Culley D."/>
            <person name="Crous P.W."/>
            <person name="Fauchery L."/>
            <person name="Girlanda M."/>
            <person name="Hayes R."/>
            <person name="Keri Z."/>
            <person name="LaButti K."/>
            <person name="Lipzen A."/>
            <person name="Lombard V."/>
            <person name="Magnuson J."/>
            <person name="Maillard F."/>
            <person name="Morin E."/>
            <person name="Murat C."/>
            <person name="Nolan M."/>
            <person name="Ohm R."/>
            <person name="Pangilinan J."/>
            <person name="Pereira M."/>
            <person name="Perotto S."/>
            <person name="Peter M."/>
            <person name="Riley R."/>
            <person name="Sitrit Y."/>
            <person name="Stielow B."/>
            <person name="Szollosi G."/>
            <person name="Zifcakova L."/>
            <person name="Stursova M."/>
            <person name="Spatafora J.W."/>
            <person name="Tedersoo L."/>
            <person name="Vaario L.-M."/>
            <person name="Yamada A."/>
            <person name="Yan M."/>
            <person name="Wang P."/>
            <person name="Xu J."/>
            <person name="Bruns T."/>
            <person name="Baldrian P."/>
            <person name="Vilgalys R."/>
            <person name="Henrissat B."/>
            <person name="Grigoriev I.V."/>
            <person name="Hibbett D."/>
            <person name="Nagy L.G."/>
            <person name="Martin F.M."/>
        </authorList>
    </citation>
    <scope>NUCLEOTIDE SEQUENCE</scope>
    <source>
        <strain evidence="2">Prilba</strain>
    </source>
</reference>
<organism evidence="2 3">
    <name type="scientific">Russula ochroleuca</name>
    <dbReference type="NCBI Taxonomy" id="152965"/>
    <lineage>
        <taxon>Eukaryota</taxon>
        <taxon>Fungi</taxon>
        <taxon>Dikarya</taxon>
        <taxon>Basidiomycota</taxon>
        <taxon>Agaricomycotina</taxon>
        <taxon>Agaricomycetes</taxon>
        <taxon>Russulales</taxon>
        <taxon>Russulaceae</taxon>
        <taxon>Russula</taxon>
    </lineage>
</organism>
<reference evidence="2" key="2">
    <citation type="journal article" date="2020" name="Nat. Commun.">
        <title>Large-scale genome sequencing of mycorrhizal fungi provides insights into the early evolution of symbiotic traits.</title>
        <authorList>
            <person name="Miyauchi S."/>
            <person name="Kiss E."/>
            <person name="Kuo A."/>
            <person name="Drula E."/>
            <person name="Kohler A."/>
            <person name="Sanchez-Garcia M."/>
            <person name="Morin E."/>
            <person name="Andreopoulos B."/>
            <person name="Barry K.W."/>
            <person name="Bonito G."/>
            <person name="Buee M."/>
            <person name="Carver A."/>
            <person name="Chen C."/>
            <person name="Cichocki N."/>
            <person name="Clum A."/>
            <person name="Culley D."/>
            <person name="Crous P.W."/>
            <person name="Fauchery L."/>
            <person name="Girlanda M."/>
            <person name="Hayes R.D."/>
            <person name="Keri Z."/>
            <person name="LaButti K."/>
            <person name="Lipzen A."/>
            <person name="Lombard V."/>
            <person name="Magnuson J."/>
            <person name="Maillard F."/>
            <person name="Murat C."/>
            <person name="Nolan M."/>
            <person name="Ohm R.A."/>
            <person name="Pangilinan J."/>
            <person name="Pereira M.F."/>
            <person name="Perotto S."/>
            <person name="Peter M."/>
            <person name="Pfister S."/>
            <person name="Riley R."/>
            <person name="Sitrit Y."/>
            <person name="Stielow J.B."/>
            <person name="Szollosi G."/>
            <person name="Zifcakova L."/>
            <person name="Stursova M."/>
            <person name="Spatafora J.W."/>
            <person name="Tedersoo L."/>
            <person name="Vaario L.M."/>
            <person name="Yamada A."/>
            <person name="Yan M."/>
            <person name="Wang P."/>
            <person name="Xu J."/>
            <person name="Bruns T."/>
            <person name="Baldrian P."/>
            <person name="Vilgalys R."/>
            <person name="Dunand C."/>
            <person name="Henrissat B."/>
            <person name="Grigoriev I.V."/>
            <person name="Hibbett D."/>
            <person name="Nagy L.G."/>
            <person name="Martin F.M."/>
        </authorList>
    </citation>
    <scope>NUCLEOTIDE SEQUENCE</scope>
    <source>
        <strain evidence="2">Prilba</strain>
    </source>
</reference>